<evidence type="ECO:0000313" key="7">
    <source>
        <dbReference type="EMBL" id="NYD76045.1"/>
    </source>
</evidence>
<evidence type="ECO:0000256" key="2">
    <source>
        <dbReference type="ARBA" id="ARBA00023015"/>
    </source>
</evidence>
<evidence type="ECO:0000256" key="4">
    <source>
        <dbReference type="ARBA" id="ARBA00023125"/>
    </source>
</evidence>
<gene>
    <name evidence="7" type="ORF">BJ963_003564</name>
</gene>
<dbReference type="GO" id="GO:0003677">
    <property type="term" value="F:DNA binding"/>
    <property type="evidence" value="ECO:0007669"/>
    <property type="project" value="UniProtKB-KW"/>
</dbReference>
<dbReference type="PANTHER" id="PTHR43133:SF8">
    <property type="entry name" value="RNA POLYMERASE SIGMA FACTOR HI_1459-RELATED"/>
    <property type="match status" value="1"/>
</dbReference>
<feature type="domain" description="RNA polymerase sigma factor 70 region 4 type 2" evidence="6">
    <location>
        <begin position="137"/>
        <end position="185"/>
    </location>
</feature>
<dbReference type="InterPro" id="IPR014284">
    <property type="entry name" value="RNA_pol_sigma-70_dom"/>
</dbReference>
<dbReference type="Gene3D" id="1.10.1740.10">
    <property type="match status" value="1"/>
</dbReference>
<keyword evidence="4" id="KW-0238">DNA-binding</keyword>
<dbReference type="PANTHER" id="PTHR43133">
    <property type="entry name" value="RNA POLYMERASE ECF-TYPE SIGMA FACTO"/>
    <property type="match status" value="1"/>
</dbReference>
<comment type="similarity">
    <text evidence="1">Belongs to the sigma-70 factor family. ECF subfamily.</text>
</comment>
<keyword evidence="2" id="KW-0805">Transcription regulation</keyword>
<organism evidence="7 8">
    <name type="scientific">Leifsonia soli</name>
    <dbReference type="NCBI Taxonomy" id="582665"/>
    <lineage>
        <taxon>Bacteria</taxon>
        <taxon>Bacillati</taxon>
        <taxon>Actinomycetota</taxon>
        <taxon>Actinomycetes</taxon>
        <taxon>Micrococcales</taxon>
        <taxon>Microbacteriaceae</taxon>
        <taxon>Leifsonia</taxon>
    </lineage>
</organism>
<dbReference type="SUPFAM" id="SSF88946">
    <property type="entry name" value="Sigma2 domain of RNA polymerase sigma factors"/>
    <property type="match status" value="1"/>
</dbReference>
<dbReference type="InterPro" id="IPR013324">
    <property type="entry name" value="RNA_pol_sigma_r3/r4-like"/>
</dbReference>
<dbReference type="RefSeq" id="WP_179457799.1">
    <property type="nucleotide sequence ID" value="NZ_BAAAPX010000001.1"/>
</dbReference>
<proteinExistence type="inferred from homology"/>
<evidence type="ECO:0000256" key="3">
    <source>
        <dbReference type="ARBA" id="ARBA00023082"/>
    </source>
</evidence>
<keyword evidence="8" id="KW-1185">Reference proteome</keyword>
<dbReference type="AlphaFoldDB" id="A0A852T5F3"/>
<dbReference type="GO" id="GO:0016987">
    <property type="term" value="F:sigma factor activity"/>
    <property type="evidence" value="ECO:0007669"/>
    <property type="project" value="UniProtKB-KW"/>
</dbReference>
<evidence type="ECO:0000259" key="6">
    <source>
        <dbReference type="Pfam" id="PF08281"/>
    </source>
</evidence>
<evidence type="ECO:0000313" key="8">
    <source>
        <dbReference type="Proteomes" id="UP000589620"/>
    </source>
</evidence>
<keyword evidence="5" id="KW-0804">Transcription</keyword>
<dbReference type="GO" id="GO:0006352">
    <property type="term" value="P:DNA-templated transcription initiation"/>
    <property type="evidence" value="ECO:0007669"/>
    <property type="project" value="InterPro"/>
</dbReference>
<keyword evidence="3" id="KW-0731">Sigma factor</keyword>
<dbReference type="Pfam" id="PF08281">
    <property type="entry name" value="Sigma70_r4_2"/>
    <property type="match status" value="1"/>
</dbReference>
<evidence type="ECO:0000256" key="5">
    <source>
        <dbReference type="ARBA" id="ARBA00023163"/>
    </source>
</evidence>
<dbReference type="InterPro" id="IPR039425">
    <property type="entry name" value="RNA_pol_sigma-70-like"/>
</dbReference>
<dbReference type="Gene3D" id="1.10.10.10">
    <property type="entry name" value="Winged helix-like DNA-binding domain superfamily/Winged helix DNA-binding domain"/>
    <property type="match status" value="1"/>
</dbReference>
<name>A0A852T5F3_9MICO</name>
<dbReference type="SUPFAM" id="SSF88659">
    <property type="entry name" value="Sigma3 and sigma4 domains of RNA polymerase sigma factors"/>
    <property type="match status" value="1"/>
</dbReference>
<comment type="caution">
    <text evidence="7">The sequence shown here is derived from an EMBL/GenBank/DDBJ whole genome shotgun (WGS) entry which is preliminary data.</text>
</comment>
<accession>A0A852T5F3</accession>
<dbReference type="EMBL" id="JACCBJ010000001">
    <property type="protein sequence ID" value="NYD76045.1"/>
    <property type="molecule type" value="Genomic_DNA"/>
</dbReference>
<dbReference type="NCBIfam" id="TIGR02937">
    <property type="entry name" value="sigma70-ECF"/>
    <property type="match status" value="1"/>
</dbReference>
<reference evidence="7 8" key="1">
    <citation type="submission" date="2020-07" db="EMBL/GenBank/DDBJ databases">
        <title>Sequencing the genomes of 1000 actinobacteria strains.</title>
        <authorList>
            <person name="Klenk H.-P."/>
        </authorList>
    </citation>
    <scope>NUCLEOTIDE SEQUENCE [LARGE SCALE GENOMIC DNA]</scope>
    <source>
        <strain evidence="7 8">DSM 23871</strain>
    </source>
</reference>
<dbReference type="InterPro" id="IPR013325">
    <property type="entry name" value="RNA_pol_sigma_r2"/>
</dbReference>
<evidence type="ECO:0000256" key="1">
    <source>
        <dbReference type="ARBA" id="ARBA00010641"/>
    </source>
</evidence>
<dbReference type="InterPro" id="IPR036388">
    <property type="entry name" value="WH-like_DNA-bd_sf"/>
</dbReference>
<dbReference type="InterPro" id="IPR013249">
    <property type="entry name" value="RNA_pol_sigma70_r4_t2"/>
</dbReference>
<protein>
    <submittedName>
        <fullName evidence="7">RNA polymerase sigma-70 factor (ECF subfamily)</fullName>
    </submittedName>
</protein>
<sequence>MDTDSTAWLAALKFEGPHQRAAQARLHELMLKVGLKEAHRRGPAWGVGGPELDDLALQAADDAMVSLLRKLDTFRGESRFTTWAYKFVVLEVSSKLARNCRRRPSIALDLDEWDRLPEKDGTPSPLESVQYQDLVDALGRAIARLTPHQRCLFLAVVVNGVSIDAIAAHTGVTRGSIYKAVCDARHRIRTYLDAEGYLEAVLTRDP</sequence>
<dbReference type="Proteomes" id="UP000589620">
    <property type="component" value="Unassembled WGS sequence"/>
</dbReference>